<reference evidence="2" key="2">
    <citation type="submission" date="2014-09" db="EMBL/GenBank/DDBJ databases">
        <authorList>
            <consortium name="NBRP consortium"/>
            <person name="Sawabe T."/>
            <person name="Meirelles P."/>
            <person name="Nakanishi M."/>
            <person name="Sayaka M."/>
            <person name="Hattori M."/>
            <person name="Ohkuma M."/>
        </authorList>
    </citation>
    <scope>NUCLEOTIDE SEQUENCE [LARGE SCALE GENOMIC DNA]</scope>
    <source>
        <strain evidence="2">JCM 19239</strain>
    </source>
</reference>
<organism evidence="1 2">
    <name type="scientific">Vibrio variabilis</name>
    <dbReference type="NCBI Taxonomy" id="990271"/>
    <lineage>
        <taxon>Bacteria</taxon>
        <taxon>Pseudomonadati</taxon>
        <taxon>Pseudomonadota</taxon>
        <taxon>Gammaproteobacteria</taxon>
        <taxon>Vibrionales</taxon>
        <taxon>Vibrionaceae</taxon>
        <taxon>Vibrio</taxon>
    </lineage>
</organism>
<dbReference type="InterPro" id="IPR001036">
    <property type="entry name" value="Acrflvin-R"/>
</dbReference>
<accession>A0ABQ0J7F3</accession>
<name>A0ABQ0J7F3_9VIBR</name>
<dbReference type="Proteomes" id="UP000029223">
    <property type="component" value="Unassembled WGS sequence"/>
</dbReference>
<evidence type="ECO:0000313" key="1">
    <source>
        <dbReference type="EMBL" id="GAL24705.1"/>
    </source>
</evidence>
<comment type="caution">
    <text evidence="1">The sequence shown here is derived from an EMBL/GenBank/DDBJ whole genome shotgun (WGS) entry which is preliminary data.</text>
</comment>
<reference evidence="2" key="1">
    <citation type="submission" date="2014-09" db="EMBL/GenBank/DDBJ databases">
        <title>Vibrio variabilis JCM 19239. (C206) whole genome shotgun sequence.</title>
        <authorList>
            <person name="Sawabe T."/>
            <person name="Meirelles P."/>
            <person name="Nakanishi M."/>
            <person name="Sayaka M."/>
            <person name="Hattori M."/>
            <person name="Ohkuma M."/>
        </authorList>
    </citation>
    <scope>NUCLEOTIDE SEQUENCE [LARGE SCALE GENOMIC DNA]</scope>
    <source>
        <strain evidence="2">JCM 19239</strain>
    </source>
</reference>
<proteinExistence type="predicted"/>
<protein>
    <submittedName>
        <fullName evidence="1">RND efflux system inner membrane transporter CmeB</fullName>
    </submittedName>
</protein>
<sequence>MTICIALILSAVNALTLSPALCSLIMKRVEKQPKWFVAFNSGFEKGHCSLWQSSHGCSS</sequence>
<dbReference type="EMBL" id="BBMS01000005">
    <property type="protein sequence ID" value="GAL24705.1"/>
    <property type="molecule type" value="Genomic_DNA"/>
</dbReference>
<gene>
    <name evidence="1" type="ORF">JCM19239_7305</name>
</gene>
<keyword evidence="2" id="KW-1185">Reference proteome</keyword>
<evidence type="ECO:0000313" key="2">
    <source>
        <dbReference type="Proteomes" id="UP000029223"/>
    </source>
</evidence>
<dbReference type="Pfam" id="PF00873">
    <property type="entry name" value="ACR_tran"/>
    <property type="match status" value="1"/>
</dbReference>